<dbReference type="Proteomes" id="UP000805193">
    <property type="component" value="Unassembled WGS sequence"/>
</dbReference>
<reference evidence="1 2" key="1">
    <citation type="journal article" date="2020" name="Cell">
        <title>Large-Scale Comparative Analyses of Tick Genomes Elucidate Their Genetic Diversity and Vector Capacities.</title>
        <authorList>
            <consortium name="Tick Genome and Microbiome Consortium (TIGMIC)"/>
            <person name="Jia N."/>
            <person name="Wang J."/>
            <person name="Shi W."/>
            <person name="Du L."/>
            <person name="Sun Y."/>
            <person name="Zhan W."/>
            <person name="Jiang J.F."/>
            <person name="Wang Q."/>
            <person name="Zhang B."/>
            <person name="Ji P."/>
            <person name="Bell-Sakyi L."/>
            <person name="Cui X.M."/>
            <person name="Yuan T.T."/>
            <person name="Jiang B.G."/>
            <person name="Yang W.F."/>
            <person name="Lam T.T."/>
            <person name="Chang Q.C."/>
            <person name="Ding S.J."/>
            <person name="Wang X.J."/>
            <person name="Zhu J.G."/>
            <person name="Ruan X.D."/>
            <person name="Zhao L."/>
            <person name="Wei J.T."/>
            <person name="Ye R.Z."/>
            <person name="Que T.C."/>
            <person name="Du C.H."/>
            <person name="Zhou Y.H."/>
            <person name="Cheng J.X."/>
            <person name="Dai P.F."/>
            <person name="Guo W.B."/>
            <person name="Han X.H."/>
            <person name="Huang E.J."/>
            <person name="Li L.F."/>
            <person name="Wei W."/>
            <person name="Gao Y.C."/>
            <person name="Liu J.Z."/>
            <person name="Shao H.Z."/>
            <person name="Wang X."/>
            <person name="Wang C.C."/>
            <person name="Yang T.C."/>
            <person name="Huo Q.B."/>
            <person name="Li W."/>
            <person name="Chen H.Y."/>
            <person name="Chen S.E."/>
            <person name="Zhou L.G."/>
            <person name="Ni X.B."/>
            <person name="Tian J.H."/>
            <person name="Sheng Y."/>
            <person name="Liu T."/>
            <person name="Pan Y.S."/>
            <person name="Xia L.Y."/>
            <person name="Li J."/>
            <person name="Zhao F."/>
            <person name="Cao W.C."/>
        </authorList>
    </citation>
    <scope>NUCLEOTIDE SEQUENCE [LARGE SCALE GENOMIC DNA]</scope>
    <source>
        <strain evidence="1">Iper-2018</strain>
    </source>
</reference>
<name>A0AC60QAP0_IXOPE</name>
<proteinExistence type="predicted"/>
<accession>A0AC60QAP0</accession>
<dbReference type="EMBL" id="JABSTQ010009377">
    <property type="protein sequence ID" value="KAG0429836.1"/>
    <property type="molecule type" value="Genomic_DNA"/>
</dbReference>
<evidence type="ECO:0000313" key="1">
    <source>
        <dbReference type="EMBL" id="KAG0429836.1"/>
    </source>
</evidence>
<sequence length="155" mass="17013">MDLSQQIPAEDDHTCHVIQGNLSGSSVLRKRPNDIDGNTRKSSLTPAKVPAGANDAIDQGFTEGDLEEFTLVEHHRQSTSGVPVLLTLVDKKHQLQQQNPLILGTHVNAAACGPIIRHRFTARNFGLIKAVPTWYTDAKLREHLQLEGAIAARRV</sequence>
<gene>
    <name evidence="1" type="ORF">HPB47_023264</name>
</gene>
<comment type="caution">
    <text evidence="1">The sequence shown here is derived from an EMBL/GenBank/DDBJ whole genome shotgun (WGS) entry which is preliminary data.</text>
</comment>
<keyword evidence="2" id="KW-1185">Reference proteome</keyword>
<evidence type="ECO:0000313" key="2">
    <source>
        <dbReference type="Proteomes" id="UP000805193"/>
    </source>
</evidence>
<protein>
    <submittedName>
        <fullName evidence="1">Uncharacterized protein</fullName>
    </submittedName>
</protein>
<organism evidence="1 2">
    <name type="scientific">Ixodes persulcatus</name>
    <name type="common">Taiga tick</name>
    <dbReference type="NCBI Taxonomy" id="34615"/>
    <lineage>
        <taxon>Eukaryota</taxon>
        <taxon>Metazoa</taxon>
        <taxon>Ecdysozoa</taxon>
        <taxon>Arthropoda</taxon>
        <taxon>Chelicerata</taxon>
        <taxon>Arachnida</taxon>
        <taxon>Acari</taxon>
        <taxon>Parasitiformes</taxon>
        <taxon>Ixodida</taxon>
        <taxon>Ixodoidea</taxon>
        <taxon>Ixodidae</taxon>
        <taxon>Ixodinae</taxon>
        <taxon>Ixodes</taxon>
    </lineage>
</organism>